<evidence type="ECO:0000313" key="3">
    <source>
        <dbReference type="EMBL" id="GGX27779.1"/>
    </source>
</evidence>
<dbReference type="Gene3D" id="2.60.40.10">
    <property type="entry name" value="Immunoglobulins"/>
    <property type="match status" value="2"/>
</dbReference>
<keyword evidence="1" id="KW-0175">Coiled coil</keyword>
<dbReference type="AlphaFoldDB" id="A0A918N3L7"/>
<dbReference type="CDD" id="cd00063">
    <property type="entry name" value="FN3"/>
    <property type="match status" value="1"/>
</dbReference>
<protein>
    <recommendedName>
        <fullName evidence="2">Fibronectin type-III domain-containing protein</fullName>
    </recommendedName>
</protein>
<proteinExistence type="predicted"/>
<dbReference type="InterPro" id="IPR003961">
    <property type="entry name" value="FN3_dom"/>
</dbReference>
<evidence type="ECO:0000256" key="1">
    <source>
        <dbReference type="SAM" id="Coils"/>
    </source>
</evidence>
<keyword evidence="4" id="KW-1185">Reference proteome</keyword>
<dbReference type="PROSITE" id="PS50853">
    <property type="entry name" value="FN3"/>
    <property type="match status" value="1"/>
</dbReference>
<comment type="caution">
    <text evidence="3">The sequence shown here is derived from an EMBL/GenBank/DDBJ whole genome shotgun (WGS) entry which is preliminary data.</text>
</comment>
<name>A0A918N3L7_9FLAO</name>
<dbReference type="Proteomes" id="UP000601108">
    <property type="component" value="Unassembled WGS sequence"/>
</dbReference>
<feature type="domain" description="Fibronectin type-III" evidence="2">
    <location>
        <begin position="275"/>
        <end position="366"/>
    </location>
</feature>
<feature type="coiled-coil region" evidence="1">
    <location>
        <begin position="518"/>
        <end position="572"/>
    </location>
</feature>
<dbReference type="InterPro" id="IPR013783">
    <property type="entry name" value="Ig-like_fold"/>
</dbReference>
<reference evidence="3 4" key="1">
    <citation type="journal article" date="2014" name="Int. J. Syst. Evol. Microbiol.">
        <title>Complete genome sequence of Corynebacterium casei LMG S-19264T (=DSM 44701T), isolated from a smear-ripened cheese.</title>
        <authorList>
            <consortium name="US DOE Joint Genome Institute (JGI-PGF)"/>
            <person name="Walter F."/>
            <person name="Albersmeier A."/>
            <person name="Kalinowski J."/>
            <person name="Ruckert C."/>
        </authorList>
    </citation>
    <scope>NUCLEOTIDE SEQUENCE [LARGE SCALE GENOMIC DNA]</scope>
    <source>
        <strain evidence="3 4">KCTC 12285</strain>
    </source>
</reference>
<dbReference type="InterPro" id="IPR036116">
    <property type="entry name" value="FN3_sf"/>
</dbReference>
<dbReference type="EMBL" id="BMWS01000024">
    <property type="protein sequence ID" value="GGX27779.1"/>
    <property type="molecule type" value="Genomic_DNA"/>
</dbReference>
<organism evidence="3 4">
    <name type="scientific">Aquimarina muelleri</name>
    <dbReference type="NCBI Taxonomy" id="279356"/>
    <lineage>
        <taxon>Bacteria</taxon>
        <taxon>Pseudomonadati</taxon>
        <taxon>Bacteroidota</taxon>
        <taxon>Flavobacteriia</taxon>
        <taxon>Flavobacteriales</taxon>
        <taxon>Flavobacteriaceae</taxon>
        <taxon>Aquimarina</taxon>
    </lineage>
</organism>
<evidence type="ECO:0000313" key="4">
    <source>
        <dbReference type="Proteomes" id="UP000601108"/>
    </source>
</evidence>
<accession>A0A918N3L7</accession>
<dbReference type="SUPFAM" id="SSF49265">
    <property type="entry name" value="Fibronectin type III"/>
    <property type="match status" value="1"/>
</dbReference>
<evidence type="ECO:0000259" key="2">
    <source>
        <dbReference type="PROSITE" id="PS50853"/>
    </source>
</evidence>
<gene>
    <name evidence="3" type="ORF">GCM10007384_31350</name>
</gene>
<sequence length="721" mass="81888">MVCISSTVWSQVFPVNITPQVIPPYSLKLSEYSTSVSDKIILNLLLTDITESNRQVNLKFFVENNAGLSIQSTDVVIGANPIFLDGGVPLRLSNLDLQAYFEFQNLRGISPQQYSVPLPEGLYRFCFEVYDAKSGQQISRKSCTSVYLVLNDPPFLNLPNRGEQVLMRDPQNIIFQWTPRHLNATNVEYEFTLAELWDNQMDPQAAFLASRPLYQTNTFATTLLYGPGETSLLPDKTYGWRVKAMVSDGISETSVFKNNGYSEIYYFTYTGSCAEPEYILAESKNTTTQKILWQGVEHIRYNVQYRKKEAENAIWFDGGTINEYTTVYNLEPGTTYEFRVGGQCLDNGPYTYSQIYEFTTTLTPDEESTYNCGITPEIIITNQDPLSQLVVNETFTAGDFPVTVKEVEGTNGSFSGWGYIIVPYLQDTRLKVSFDNIQINSDYQLLDGVVVTDYDENWGGVDDISNEIDAVIDLTEGILDVLEDIVDKIREGELTGEDIDAVLDKIKGDLPADEIKDLQEMSDQMNTLEDQLDSAETEEEKKKVQDQIDALNNEIADKLEDVKDKISDLIIKAIEKYYRQNKSQESNLVSSYDAVYNFSSSTTTEGASQEDQEGVIEEGFEFEEEIEISTIPEEVIQAFDVQEKYHLYFFSKSIAENKEDKETVRNFIDKALEIEIDLPKIMKQSQDQGDSEDNTINLLVESIEKALKGLIDKYKYNYLEK</sequence>